<dbReference type="PROSITE" id="PS51257">
    <property type="entry name" value="PROKAR_LIPOPROTEIN"/>
    <property type="match status" value="1"/>
</dbReference>
<evidence type="ECO:0000256" key="1">
    <source>
        <dbReference type="SAM" id="SignalP"/>
    </source>
</evidence>
<evidence type="ECO:0008006" key="4">
    <source>
        <dbReference type="Google" id="ProtNLM"/>
    </source>
</evidence>
<dbReference type="EMBL" id="FMAU01000003">
    <property type="protein sequence ID" value="SCC14391.1"/>
    <property type="molecule type" value="Genomic_DNA"/>
</dbReference>
<organism evidence="2 3">
    <name type="scientific">[Bacillus] enclensis</name>
    <dbReference type="NCBI Taxonomy" id="1402860"/>
    <lineage>
        <taxon>Bacteria</taxon>
        <taxon>Bacillati</taxon>
        <taxon>Bacillota</taxon>
        <taxon>Bacilli</taxon>
        <taxon>Bacillales</taxon>
        <taxon>Bacillaceae</taxon>
        <taxon>Rossellomorea</taxon>
    </lineage>
</organism>
<gene>
    <name evidence="2" type="ORF">GA0061094_2663</name>
</gene>
<dbReference type="RefSeq" id="WP_058298781.1">
    <property type="nucleotide sequence ID" value="NZ_FMAU01000003.1"/>
</dbReference>
<reference evidence="3" key="1">
    <citation type="submission" date="2016-08" db="EMBL/GenBank/DDBJ databases">
        <authorList>
            <person name="Varghese N."/>
            <person name="Submissions Spin"/>
        </authorList>
    </citation>
    <scope>NUCLEOTIDE SEQUENCE [LARGE SCALE GENOMIC DNA]</scope>
    <source>
        <strain evidence="3">SGD-1123</strain>
    </source>
</reference>
<evidence type="ECO:0000313" key="2">
    <source>
        <dbReference type="EMBL" id="SCC14391.1"/>
    </source>
</evidence>
<feature type="chain" id="PRO_5039187352" description="Lipoprotein" evidence="1">
    <location>
        <begin position="21"/>
        <end position="117"/>
    </location>
</feature>
<proteinExistence type="predicted"/>
<keyword evidence="3" id="KW-1185">Reference proteome</keyword>
<dbReference type="AlphaFoldDB" id="A0A0V8HGM8"/>
<name>A0A0V8HGM8_9BACI</name>
<evidence type="ECO:0000313" key="3">
    <source>
        <dbReference type="Proteomes" id="UP000181997"/>
    </source>
</evidence>
<dbReference type="OrthoDB" id="2567404at2"/>
<feature type="signal peptide" evidence="1">
    <location>
        <begin position="1"/>
        <end position="20"/>
    </location>
</feature>
<dbReference type="Proteomes" id="UP000181997">
    <property type="component" value="Unassembled WGS sequence"/>
</dbReference>
<accession>A0A0V8HGM8</accession>
<protein>
    <recommendedName>
        <fullName evidence="4">Lipoprotein</fullName>
    </recommendedName>
</protein>
<keyword evidence="1" id="KW-0732">Signal</keyword>
<sequence>MKKLIDLTIILLLLSGCAFSSPETHSSVEWSDVVVWNDKTYSYNEEKDIKEEIREIDKEIGVISFSVVGSKEESNPRYQLKNGEATFAGEGSKIYSLKGLPVEDYILVQNKIYAARE</sequence>